<name>A0A2M4C6W0_9DIPT</name>
<dbReference type="EMBL" id="GGFJ01011913">
    <property type="protein sequence ID" value="MBW61054.1"/>
    <property type="molecule type" value="Transcribed_RNA"/>
</dbReference>
<reference evidence="1" key="1">
    <citation type="submission" date="2018-01" db="EMBL/GenBank/DDBJ databases">
        <title>An insight into the sialome of Amazonian anophelines.</title>
        <authorList>
            <person name="Ribeiro J.M."/>
            <person name="Scarpassa V."/>
            <person name="Calvo E."/>
        </authorList>
    </citation>
    <scope>NUCLEOTIDE SEQUENCE</scope>
    <source>
        <tissue evidence="1">Salivary glands</tissue>
    </source>
</reference>
<sequence length="131" mass="14369">MPDAPPTGKCFAATIASSFVFSCSQACSKPRRYCSALPPATLAWQNLLSKETCRFKSSEMRLEIRSNVATSPAFASLLRKYLNVRGIGNRFCSRMLITFLVASPSRSRLMSASMMADCSVRFNFSFGPTAS</sequence>
<organism evidence="1">
    <name type="scientific">Anopheles marajoara</name>
    <dbReference type="NCBI Taxonomy" id="58244"/>
    <lineage>
        <taxon>Eukaryota</taxon>
        <taxon>Metazoa</taxon>
        <taxon>Ecdysozoa</taxon>
        <taxon>Arthropoda</taxon>
        <taxon>Hexapoda</taxon>
        <taxon>Insecta</taxon>
        <taxon>Pterygota</taxon>
        <taxon>Neoptera</taxon>
        <taxon>Endopterygota</taxon>
        <taxon>Diptera</taxon>
        <taxon>Nematocera</taxon>
        <taxon>Culicoidea</taxon>
        <taxon>Culicidae</taxon>
        <taxon>Anophelinae</taxon>
        <taxon>Anopheles</taxon>
    </lineage>
</organism>
<accession>A0A2M4C6W0</accession>
<evidence type="ECO:0000313" key="1">
    <source>
        <dbReference type="EMBL" id="MBW61054.1"/>
    </source>
</evidence>
<dbReference type="AlphaFoldDB" id="A0A2M4C6W0"/>
<proteinExistence type="predicted"/>
<protein>
    <submittedName>
        <fullName evidence="1">Putative secreted protein</fullName>
    </submittedName>
</protein>